<evidence type="ECO:0000256" key="4">
    <source>
        <dbReference type="PIRSR" id="PIRSR601765-1"/>
    </source>
</evidence>
<dbReference type="Gene3D" id="3.40.1050.10">
    <property type="entry name" value="Carbonic anhydrase"/>
    <property type="match status" value="1"/>
</dbReference>
<dbReference type="PANTHER" id="PTHR43175">
    <property type="entry name" value="CARBONIC ANHYDRASE"/>
    <property type="match status" value="1"/>
</dbReference>
<comment type="function">
    <text evidence="5">Reversible hydration of carbon dioxide.</text>
</comment>
<dbReference type="Proteomes" id="UP000235786">
    <property type="component" value="Unassembled WGS sequence"/>
</dbReference>
<dbReference type="PANTHER" id="PTHR43175:SF3">
    <property type="entry name" value="CARBON DISULFIDE HYDROLASE"/>
    <property type="match status" value="1"/>
</dbReference>
<dbReference type="Pfam" id="PF00484">
    <property type="entry name" value="Pro_CA"/>
    <property type="match status" value="1"/>
</dbReference>
<sequence length="176" mass="19278">MSTDKVADLLERNKELSKSYKRPPLLGEGLEKRKKTGAKGTVIISCADPRITPEHFLGLNFGECAIVRNGGGRTSDAIRSILDLDALGAMGTIVVIHHTDCGMTYLTEKEFSDRTEEKHPDFAGTHPGFDYGAIHDPEKTVVADVEYLKSFPSLAEKMTIAGLVLDTFTGELKRLI</sequence>
<name>A0A2J6SAF7_HYAVF</name>
<evidence type="ECO:0000256" key="5">
    <source>
        <dbReference type="RuleBase" id="RU003956"/>
    </source>
</evidence>
<dbReference type="InterPro" id="IPR036874">
    <property type="entry name" value="Carbonic_anhydrase_sf"/>
</dbReference>
<evidence type="ECO:0000256" key="3">
    <source>
        <dbReference type="ARBA" id="ARBA00022833"/>
    </source>
</evidence>
<feature type="binding site" evidence="4">
    <location>
        <position position="101"/>
    </location>
    <ligand>
        <name>Zn(2+)</name>
        <dbReference type="ChEBI" id="CHEBI:29105"/>
    </ligand>
</feature>
<comment type="catalytic activity">
    <reaction evidence="5">
        <text>hydrogencarbonate + H(+) = CO2 + H2O</text>
        <dbReference type="Rhea" id="RHEA:10748"/>
        <dbReference type="ChEBI" id="CHEBI:15377"/>
        <dbReference type="ChEBI" id="CHEBI:15378"/>
        <dbReference type="ChEBI" id="CHEBI:16526"/>
        <dbReference type="ChEBI" id="CHEBI:17544"/>
        <dbReference type="EC" id="4.2.1.1"/>
    </reaction>
</comment>
<keyword evidence="2 4" id="KW-0479">Metal-binding</keyword>
<organism evidence="6 7">
    <name type="scientific">Hyaloscypha variabilis (strain UAMH 11265 / GT02V1 / F)</name>
    <name type="common">Meliniomyces variabilis</name>
    <dbReference type="NCBI Taxonomy" id="1149755"/>
    <lineage>
        <taxon>Eukaryota</taxon>
        <taxon>Fungi</taxon>
        <taxon>Dikarya</taxon>
        <taxon>Ascomycota</taxon>
        <taxon>Pezizomycotina</taxon>
        <taxon>Leotiomycetes</taxon>
        <taxon>Helotiales</taxon>
        <taxon>Hyaloscyphaceae</taxon>
        <taxon>Hyaloscypha</taxon>
        <taxon>Hyaloscypha variabilis</taxon>
    </lineage>
</organism>
<dbReference type="GO" id="GO:0004089">
    <property type="term" value="F:carbonate dehydratase activity"/>
    <property type="evidence" value="ECO:0007669"/>
    <property type="project" value="UniProtKB-UniRule"/>
</dbReference>
<dbReference type="AlphaFoldDB" id="A0A2J6SAF7"/>
<dbReference type="GO" id="GO:0008270">
    <property type="term" value="F:zinc ion binding"/>
    <property type="evidence" value="ECO:0007669"/>
    <property type="project" value="UniProtKB-UniRule"/>
</dbReference>
<feature type="binding site" evidence="4">
    <location>
        <position position="46"/>
    </location>
    <ligand>
        <name>Zn(2+)</name>
        <dbReference type="ChEBI" id="CHEBI:29105"/>
    </ligand>
</feature>
<evidence type="ECO:0000313" key="7">
    <source>
        <dbReference type="Proteomes" id="UP000235786"/>
    </source>
</evidence>
<dbReference type="OrthoDB" id="10248475at2759"/>
<dbReference type="InterPro" id="IPR001765">
    <property type="entry name" value="Carbonic_anhydrase"/>
</dbReference>
<feature type="binding site" evidence="4">
    <location>
        <position position="48"/>
    </location>
    <ligand>
        <name>Zn(2+)</name>
        <dbReference type="ChEBI" id="CHEBI:29105"/>
    </ligand>
</feature>
<keyword evidence="3 4" id="KW-0862">Zinc</keyword>
<feature type="binding site" evidence="4">
    <location>
        <position position="98"/>
    </location>
    <ligand>
        <name>Zn(2+)</name>
        <dbReference type="ChEBI" id="CHEBI:29105"/>
    </ligand>
</feature>
<dbReference type="EMBL" id="KZ613938">
    <property type="protein sequence ID" value="PMD47735.1"/>
    <property type="molecule type" value="Genomic_DNA"/>
</dbReference>
<protein>
    <recommendedName>
        <fullName evidence="5">Carbonic anhydrase</fullName>
        <ecNumber evidence="5">4.2.1.1</ecNumber>
    </recommendedName>
    <alternativeName>
        <fullName evidence="5">Carbonate dehydratase</fullName>
    </alternativeName>
</protein>
<keyword evidence="7" id="KW-1185">Reference proteome</keyword>
<dbReference type="EC" id="4.2.1.1" evidence="5"/>
<keyword evidence="5" id="KW-0456">Lyase</keyword>
<evidence type="ECO:0000313" key="6">
    <source>
        <dbReference type="EMBL" id="PMD47735.1"/>
    </source>
</evidence>
<comment type="cofactor">
    <cofactor evidence="4">
        <name>Zn(2+)</name>
        <dbReference type="ChEBI" id="CHEBI:29105"/>
    </cofactor>
    <text evidence="4">Binds 1 zinc ion per subunit.</text>
</comment>
<dbReference type="SUPFAM" id="SSF53056">
    <property type="entry name" value="beta-carbonic anhydrase, cab"/>
    <property type="match status" value="1"/>
</dbReference>
<reference evidence="6 7" key="1">
    <citation type="submission" date="2016-04" db="EMBL/GenBank/DDBJ databases">
        <title>A degradative enzymes factory behind the ericoid mycorrhizal symbiosis.</title>
        <authorList>
            <consortium name="DOE Joint Genome Institute"/>
            <person name="Martino E."/>
            <person name="Morin E."/>
            <person name="Grelet G."/>
            <person name="Kuo A."/>
            <person name="Kohler A."/>
            <person name="Daghino S."/>
            <person name="Barry K."/>
            <person name="Choi C."/>
            <person name="Cichocki N."/>
            <person name="Clum A."/>
            <person name="Copeland A."/>
            <person name="Hainaut M."/>
            <person name="Haridas S."/>
            <person name="Labutti K."/>
            <person name="Lindquist E."/>
            <person name="Lipzen A."/>
            <person name="Khouja H.-R."/>
            <person name="Murat C."/>
            <person name="Ohm R."/>
            <person name="Olson A."/>
            <person name="Spatafora J."/>
            <person name="Veneault-Fourrey C."/>
            <person name="Henrissat B."/>
            <person name="Grigoriev I."/>
            <person name="Martin F."/>
            <person name="Perotto S."/>
        </authorList>
    </citation>
    <scope>NUCLEOTIDE SEQUENCE [LARGE SCALE GENOMIC DNA]</scope>
    <source>
        <strain evidence="6 7">F</strain>
    </source>
</reference>
<comment type="similarity">
    <text evidence="1 5">Belongs to the beta-class carbonic anhydrase family.</text>
</comment>
<proteinExistence type="inferred from homology"/>
<gene>
    <name evidence="6" type="ORF">L207DRAFT_163244</name>
</gene>
<dbReference type="SMART" id="SM00947">
    <property type="entry name" value="Pro_CA"/>
    <property type="match status" value="1"/>
</dbReference>
<accession>A0A2J6SAF7</accession>
<dbReference type="STRING" id="1149755.A0A2J6SAF7"/>
<evidence type="ECO:0000256" key="1">
    <source>
        <dbReference type="ARBA" id="ARBA00006217"/>
    </source>
</evidence>
<evidence type="ECO:0000256" key="2">
    <source>
        <dbReference type="ARBA" id="ARBA00022723"/>
    </source>
</evidence>